<keyword evidence="9" id="KW-0862">Zinc</keyword>
<sequence>MKALIYALLACVTLDADVSAVLLVKDLSSRTSVEEFEDSEALFGRAVSQGSLILGRIHVSEPLDGCIDRIPKPKNASNSTLPYISLIKRGNCSFVDKATAAEKGGYIAAVIFNDADDSTFPMGYNSSTNVSIPAVMVGLSDGELLLNKYWESRYFVEILPTHRRSILLYLIPLITCLLISVVALSVAYGIRFLNRYRRRYRYCLPAKELRKIPETLFTKDSSEFETCAICLEDYKDGNKLRVLPCRHAYHSKCVDPWLLKRRGVCPICKKKVHNRPRVNTSNSTRFRRASAYATTSEAPLLDDSSFEEDSDSEDTISSPQFSSYGEDVHSDEHTPLINASADQSSASSLKRMKMTASIRETLESFLTNVSSSYSRGHSSSEHEQGTNNVNTAVELQPECSQIVAESLAKGKQCSESDTESGLNNEINDSQSTSVMITHVKVHTDFDLLDTHESHV</sequence>
<dbReference type="Proteomes" id="UP000008854">
    <property type="component" value="Unassembled WGS sequence"/>
</dbReference>
<evidence type="ECO:0000256" key="4">
    <source>
        <dbReference type="ARBA" id="ARBA00022679"/>
    </source>
</evidence>
<keyword evidence="10 16" id="KW-1133">Transmembrane helix</keyword>
<dbReference type="Pfam" id="PF02225">
    <property type="entry name" value="PA"/>
    <property type="match status" value="1"/>
</dbReference>
<evidence type="ECO:0000313" key="20">
    <source>
        <dbReference type="WBParaSite" id="Smp_071380.1"/>
    </source>
</evidence>
<dbReference type="Pfam" id="PF13639">
    <property type="entry name" value="zf-RING_2"/>
    <property type="match status" value="1"/>
</dbReference>
<dbReference type="OrthoDB" id="8062037at2759"/>
<dbReference type="Gene3D" id="3.30.40.10">
    <property type="entry name" value="Zinc/RING finger domain, C3HC4 (zinc finger)"/>
    <property type="match status" value="1"/>
</dbReference>
<evidence type="ECO:0000256" key="17">
    <source>
        <dbReference type="SAM" id="SignalP"/>
    </source>
</evidence>
<dbReference type="RefSeq" id="XP_018651434.1">
    <property type="nucleotide sequence ID" value="XM_018799667.1"/>
</dbReference>
<reference evidence="19" key="1">
    <citation type="journal article" date="2012" name="PLoS Negl. Trop. Dis.">
        <title>A systematically improved high quality genome and transcriptome of the human blood fluke Schistosoma mansoni.</title>
        <authorList>
            <person name="Protasio A.V."/>
            <person name="Tsai I.J."/>
            <person name="Babbage A."/>
            <person name="Nichol S."/>
            <person name="Hunt M."/>
            <person name="Aslett M.A."/>
            <person name="De Silva N."/>
            <person name="Velarde G.S."/>
            <person name="Anderson T.J."/>
            <person name="Clark R.C."/>
            <person name="Davidson C."/>
            <person name="Dillon G.P."/>
            <person name="Holroyd N.E."/>
            <person name="LoVerde P.T."/>
            <person name="Lloyd C."/>
            <person name="McQuillan J."/>
            <person name="Oliveira G."/>
            <person name="Otto T.D."/>
            <person name="Parker-Manuel S.J."/>
            <person name="Quail M.A."/>
            <person name="Wilson R.A."/>
            <person name="Zerlotini A."/>
            <person name="Dunne D.W."/>
            <person name="Berriman M."/>
        </authorList>
    </citation>
    <scope>NUCLEOTIDE SEQUENCE [LARGE SCALE GENOMIC DNA]</scope>
    <source>
        <strain evidence="19">Puerto Rican</strain>
    </source>
</reference>
<dbReference type="InParanoid" id="G4VFW7"/>
<evidence type="ECO:0000256" key="1">
    <source>
        <dbReference type="ARBA" id="ARBA00000900"/>
    </source>
</evidence>
<dbReference type="SUPFAM" id="SSF52025">
    <property type="entry name" value="PA domain"/>
    <property type="match status" value="1"/>
</dbReference>
<dbReference type="WBParaSite" id="Smp_071380.1">
    <property type="protein sequence ID" value="Smp_071380.1"/>
    <property type="gene ID" value="Smp_071380"/>
</dbReference>
<dbReference type="PhylomeDB" id="G4VFW7"/>
<evidence type="ECO:0000259" key="18">
    <source>
        <dbReference type="PROSITE" id="PS50089"/>
    </source>
</evidence>
<keyword evidence="5 16" id="KW-0812">Transmembrane</keyword>
<dbReference type="InterPro" id="IPR003137">
    <property type="entry name" value="PA_domain"/>
</dbReference>
<accession>G4VFW7</accession>
<dbReference type="OMA" id="MLGRWIN"/>
<evidence type="ECO:0000256" key="9">
    <source>
        <dbReference type="ARBA" id="ARBA00022833"/>
    </source>
</evidence>
<dbReference type="GO" id="GO:0061630">
    <property type="term" value="F:ubiquitin protein ligase activity"/>
    <property type="evidence" value="ECO:0007669"/>
    <property type="project" value="UniProtKB-EC"/>
</dbReference>
<dbReference type="GO" id="GO:0005737">
    <property type="term" value="C:cytoplasm"/>
    <property type="evidence" value="ECO:0007669"/>
    <property type="project" value="UniProtKB-ARBA"/>
</dbReference>
<dbReference type="KEGG" id="smm:Smp_071380.2"/>
<dbReference type="PROSITE" id="PS50089">
    <property type="entry name" value="ZF_RING_2"/>
    <property type="match status" value="1"/>
</dbReference>
<evidence type="ECO:0000256" key="3">
    <source>
        <dbReference type="ARBA" id="ARBA00012483"/>
    </source>
</evidence>
<protein>
    <recommendedName>
        <fullName evidence="3">RING-type E3 ubiquitin transferase</fullName>
        <ecNumber evidence="3">2.3.2.27</ecNumber>
    </recommendedName>
</protein>
<evidence type="ECO:0000256" key="15">
    <source>
        <dbReference type="SAM" id="MobiDB-lite"/>
    </source>
</evidence>
<dbReference type="Gene3D" id="3.50.30.30">
    <property type="match status" value="1"/>
</dbReference>
<proteinExistence type="predicted"/>
<dbReference type="InterPro" id="IPR051653">
    <property type="entry name" value="E3_ligase_sorting_rcpt"/>
</dbReference>
<dbReference type="GO" id="GO:0012505">
    <property type="term" value="C:endomembrane system"/>
    <property type="evidence" value="ECO:0007669"/>
    <property type="project" value="UniProtKB-SubCell"/>
</dbReference>
<evidence type="ECO:0000313" key="19">
    <source>
        <dbReference type="Proteomes" id="UP000008854"/>
    </source>
</evidence>
<dbReference type="GeneID" id="8348792"/>
<evidence type="ECO:0000256" key="8">
    <source>
        <dbReference type="ARBA" id="ARBA00022771"/>
    </source>
</evidence>
<dbReference type="InterPro" id="IPR001841">
    <property type="entry name" value="Znf_RING"/>
</dbReference>
<keyword evidence="6" id="KW-0479">Metal-binding</keyword>
<comment type="pathway">
    <text evidence="2">Protein modification; protein ubiquitination.</text>
</comment>
<keyword evidence="7 17" id="KW-0732">Signal</keyword>
<name>G4VFW7_SCHMA</name>
<evidence type="ECO:0000256" key="5">
    <source>
        <dbReference type="ARBA" id="ARBA00022692"/>
    </source>
</evidence>
<keyword evidence="12" id="KW-0325">Glycoprotein</keyword>
<evidence type="ECO:0000256" key="7">
    <source>
        <dbReference type="ARBA" id="ARBA00022729"/>
    </source>
</evidence>
<evidence type="ECO:0000256" key="13">
    <source>
        <dbReference type="ARBA" id="ARBA00046288"/>
    </source>
</evidence>
<organism evidence="19 20">
    <name type="scientific">Schistosoma mansoni</name>
    <name type="common">Blood fluke</name>
    <dbReference type="NCBI Taxonomy" id="6183"/>
    <lineage>
        <taxon>Eukaryota</taxon>
        <taxon>Metazoa</taxon>
        <taxon>Spiralia</taxon>
        <taxon>Lophotrochozoa</taxon>
        <taxon>Platyhelminthes</taxon>
        <taxon>Trematoda</taxon>
        <taxon>Digenea</taxon>
        <taxon>Strigeidida</taxon>
        <taxon>Schistosomatoidea</taxon>
        <taxon>Schistosomatidae</taxon>
        <taxon>Schistosoma</taxon>
    </lineage>
</organism>
<dbReference type="AlphaFoldDB" id="G4VFW7"/>
<dbReference type="STRING" id="6183.G4VFW7"/>
<evidence type="ECO:0000256" key="6">
    <source>
        <dbReference type="ARBA" id="ARBA00022723"/>
    </source>
</evidence>
<comment type="subcellular location">
    <subcellularLocation>
        <location evidence="13">Endomembrane system</location>
        <topology evidence="13">Single-pass type I membrane protein</topology>
    </subcellularLocation>
</comment>
<dbReference type="SUPFAM" id="SSF57850">
    <property type="entry name" value="RING/U-box"/>
    <property type="match status" value="1"/>
</dbReference>
<comment type="catalytic activity">
    <reaction evidence="1">
        <text>S-ubiquitinyl-[E2 ubiquitin-conjugating enzyme]-L-cysteine + [acceptor protein]-L-lysine = [E2 ubiquitin-conjugating enzyme]-L-cysteine + N(6)-ubiquitinyl-[acceptor protein]-L-lysine.</text>
        <dbReference type="EC" id="2.3.2.27"/>
    </reaction>
</comment>
<dbReference type="FunFam" id="3.30.40.10:FF:000388">
    <property type="entry name" value="Putative RING zinc finger domain superfamily protein"/>
    <property type="match status" value="1"/>
</dbReference>
<dbReference type="InterPro" id="IPR044744">
    <property type="entry name" value="ZNRF4/RNF13/RNF167_PA"/>
</dbReference>
<dbReference type="EC" id="2.3.2.27" evidence="3"/>
<keyword evidence="4" id="KW-0808">Transferase</keyword>
<evidence type="ECO:0000256" key="2">
    <source>
        <dbReference type="ARBA" id="ARBA00004906"/>
    </source>
</evidence>
<dbReference type="CTD" id="8348792"/>
<dbReference type="InterPro" id="IPR013083">
    <property type="entry name" value="Znf_RING/FYVE/PHD"/>
</dbReference>
<evidence type="ECO:0000256" key="16">
    <source>
        <dbReference type="SAM" id="Phobius"/>
    </source>
</evidence>
<dbReference type="PANTHER" id="PTHR47168">
    <property type="entry name" value="RING ZINC FINGER DOMAIN SUPERFAMILY PROTEIN-RELATED"/>
    <property type="match status" value="1"/>
</dbReference>
<evidence type="ECO:0000256" key="10">
    <source>
        <dbReference type="ARBA" id="ARBA00022989"/>
    </source>
</evidence>
<evidence type="ECO:0000256" key="14">
    <source>
        <dbReference type="PROSITE-ProRule" id="PRU00175"/>
    </source>
</evidence>
<feature type="domain" description="RING-type" evidence="18">
    <location>
        <begin position="227"/>
        <end position="269"/>
    </location>
</feature>
<feature type="signal peptide" evidence="17">
    <location>
        <begin position="1"/>
        <end position="20"/>
    </location>
</feature>
<feature type="compositionally biased region" description="Acidic residues" evidence="15">
    <location>
        <begin position="304"/>
        <end position="314"/>
    </location>
</feature>
<feature type="region of interest" description="Disordered" evidence="15">
    <location>
        <begin position="294"/>
        <end position="331"/>
    </location>
</feature>
<dbReference type="PANTHER" id="PTHR47168:SF1">
    <property type="entry name" value="OS02G0798600 PROTEIN"/>
    <property type="match status" value="1"/>
</dbReference>
<dbReference type="eggNOG" id="KOG4628">
    <property type="taxonomic scope" value="Eukaryota"/>
</dbReference>
<keyword evidence="8 14" id="KW-0863">Zinc-finger</keyword>
<dbReference type="CDD" id="cd02123">
    <property type="entry name" value="PA_C_RZF_like"/>
    <property type="match status" value="1"/>
</dbReference>
<feature type="chain" id="PRO_5030171994" description="RING-type E3 ubiquitin transferase" evidence="17">
    <location>
        <begin position="21"/>
        <end position="455"/>
    </location>
</feature>
<dbReference type="FunCoup" id="G4VFW7">
    <property type="interactions" value="1375"/>
</dbReference>
<feature type="transmembrane region" description="Helical" evidence="16">
    <location>
        <begin position="166"/>
        <end position="190"/>
    </location>
</feature>
<dbReference type="GO" id="GO:0008270">
    <property type="term" value="F:zinc ion binding"/>
    <property type="evidence" value="ECO:0007669"/>
    <property type="project" value="UniProtKB-KW"/>
</dbReference>
<keyword evidence="11 16" id="KW-0472">Membrane</keyword>
<dbReference type="SMART" id="SM00184">
    <property type="entry name" value="RING"/>
    <property type="match status" value="1"/>
</dbReference>
<dbReference type="InterPro" id="IPR046450">
    <property type="entry name" value="PA_dom_sf"/>
</dbReference>
<reference evidence="20" key="2">
    <citation type="submission" date="2019-11" db="UniProtKB">
        <authorList>
            <consortium name="WormBaseParasite"/>
        </authorList>
    </citation>
    <scope>IDENTIFICATION</scope>
    <source>
        <strain evidence="20">Puerto Rican</strain>
    </source>
</reference>
<keyword evidence="19" id="KW-1185">Reference proteome</keyword>
<dbReference type="HOGENOM" id="CLU_048496_0_0_1"/>
<evidence type="ECO:0000256" key="12">
    <source>
        <dbReference type="ARBA" id="ARBA00023180"/>
    </source>
</evidence>
<evidence type="ECO:0000256" key="11">
    <source>
        <dbReference type="ARBA" id="ARBA00023136"/>
    </source>
</evidence>